<evidence type="ECO:0000313" key="2">
    <source>
        <dbReference type="Proteomes" id="UP000242699"/>
    </source>
</evidence>
<proteinExistence type="predicted"/>
<gene>
    <name evidence="1" type="ORF">C7B43_08385</name>
</gene>
<organism evidence="1 2">
    <name type="scientific">Sulfobacillus benefaciens</name>
    <dbReference type="NCBI Taxonomy" id="453960"/>
    <lineage>
        <taxon>Bacteria</taxon>
        <taxon>Bacillati</taxon>
        <taxon>Bacillota</taxon>
        <taxon>Clostridia</taxon>
        <taxon>Eubacteriales</taxon>
        <taxon>Clostridiales Family XVII. Incertae Sedis</taxon>
        <taxon>Sulfobacillus</taxon>
    </lineage>
</organism>
<dbReference type="AlphaFoldDB" id="A0A2T2X4C8"/>
<comment type="caution">
    <text evidence="1">The sequence shown here is derived from an EMBL/GenBank/DDBJ whole genome shotgun (WGS) entry which is preliminary data.</text>
</comment>
<evidence type="ECO:0000313" key="1">
    <source>
        <dbReference type="EMBL" id="PSR29351.1"/>
    </source>
</evidence>
<reference evidence="1 2" key="1">
    <citation type="journal article" date="2014" name="BMC Genomics">
        <title>Comparison of environmental and isolate Sulfobacillus genomes reveals diverse carbon, sulfur, nitrogen, and hydrogen metabolisms.</title>
        <authorList>
            <person name="Justice N.B."/>
            <person name="Norman A."/>
            <person name="Brown C.T."/>
            <person name="Singh A."/>
            <person name="Thomas B.C."/>
            <person name="Banfield J.F."/>
        </authorList>
    </citation>
    <scope>NUCLEOTIDE SEQUENCE [LARGE SCALE GENOMIC DNA]</scope>
    <source>
        <strain evidence="1">AMDSBA1</strain>
    </source>
</reference>
<name>A0A2T2X4C8_9FIRM</name>
<dbReference type="Proteomes" id="UP000242699">
    <property type="component" value="Unassembled WGS sequence"/>
</dbReference>
<dbReference type="EMBL" id="PXYT01000016">
    <property type="protein sequence ID" value="PSR29351.1"/>
    <property type="molecule type" value="Genomic_DNA"/>
</dbReference>
<protein>
    <submittedName>
        <fullName evidence="1">Uncharacterized protein</fullName>
    </submittedName>
</protein>
<accession>A0A2T2X4C8</accession>
<sequence length="79" mass="8787">MPGRLIPHFFKYWDNVVRDVGPGKTSATESMFPLVSPIFPDDIDGHYLSPVVISGENTMVVALIARTILEGFKLVWPSL</sequence>